<dbReference type="AlphaFoldDB" id="A0A1J1CAF8"/>
<evidence type="ECO:0000313" key="2">
    <source>
        <dbReference type="Proteomes" id="UP000183868"/>
    </source>
</evidence>
<gene>
    <name evidence="1" type="ORF">Cabys_2147</name>
</gene>
<evidence type="ECO:0000313" key="1">
    <source>
        <dbReference type="EMBL" id="APF18896.1"/>
    </source>
</evidence>
<dbReference type="SUPFAM" id="SSF53335">
    <property type="entry name" value="S-adenosyl-L-methionine-dependent methyltransferases"/>
    <property type="match status" value="1"/>
</dbReference>
<accession>A0A1J1CAF8</accession>
<dbReference type="Gene3D" id="3.40.50.150">
    <property type="entry name" value="Vaccinia Virus protein VP39"/>
    <property type="match status" value="1"/>
</dbReference>
<dbReference type="RefSeq" id="WP_044281317.1">
    <property type="nucleotide sequence ID" value="NZ_CM001402.1"/>
</dbReference>
<dbReference type="EMBL" id="CP018099">
    <property type="protein sequence ID" value="APF18896.1"/>
    <property type="molecule type" value="Genomic_DNA"/>
</dbReference>
<reference evidence="1 2" key="1">
    <citation type="submission" date="2016-11" db="EMBL/GenBank/DDBJ databases">
        <title>Genomic analysis of Caldithrix abyssi and proposal of a novel bacterial phylum Caldithrichaeota.</title>
        <authorList>
            <person name="Kublanov I."/>
            <person name="Sigalova O."/>
            <person name="Gavrilov S."/>
            <person name="Lebedinsky A."/>
            <person name="Ivanova N."/>
            <person name="Daum C."/>
            <person name="Reddy T."/>
            <person name="Klenk H.P."/>
            <person name="Goker M."/>
            <person name="Reva O."/>
            <person name="Miroshnichenko M."/>
            <person name="Kyprides N."/>
            <person name="Woyke T."/>
            <person name="Gelfand M."/>
        </authorList>
    </citation>
    <scope>NUCLEOTIDE SEQUENCE [LARGE SCALE GENOMIC DNA]</scope>
    <source>
        <strain evidence="1 2">LF13</strain>
    </source>
</reference>
<evidence type="ECO:0008006" key="3">
    <source>
        <dbReference type="Google" id="ProtNLM"/>
    </source>
</evidence>
<dbReference type="InterPro" id="IPR029063">
    <property type="entry name" value="SAM-dependent_MTases_sf"/>
</dbReference>
<dbReference type="OrthoDB" id="457170at2"/>
<sequence>MAYILFQQKKWFSEEQYCDTLKNFTFIHHNLEYGLPFENESVHFIYASHLIEHIFKLEKYLREAGFKKVYRCSFKQGRVPDIDRLDNRPEQSLFVEAVK</sequence>
<proteinExistence type="predicted"/>
<name>A0A1J1CAF8_CALAY</name>
<dbReference type="KEGG" id="caby:Cabys_2147"/>
<dbReference type="Proteomes" id="UP000183868">
    <property type="component" value="Chromosome"/>
</dbReference>
<protein>
    <recommendedName>
        <fullName evidence="3">Methyltransferase type 11</fullName>
    </recommendedName>
</protein>
<organism evidence="1 2">
    <name type="scientific">Caldithrix abyssi DSM 13497</name>
    <dbReference type="NCBI Taxonomy" id="880073"/>
    <lineage>
        <taxon>Bacteria</taxon>
        <taxon>Pseudomonadati</taxon>
        <taxon>Calditrichota</taxon>
        <taxon>Calditrichia</taxon>
        <taxon>Calditrichales</taxon>
        <taxon>Calditrichaceae</taxon>
        <taxon>Caldithrix</taxon>
    </lineage>
</organism>